<organism evidence="3 4">
    <name type="scientific">Micromonospora echinofusca</name>
    <dbReference type="NCBI Taxonomy" id="47858"/>
    <lineage>
        <taxon>Bacteria</taxon>
        <taxon>Bacillati</taxon>
        <taxon>Actinomycetota</taxon>
        <taxon>Actinomycetes</taxon>
        <taxon>Micromonosporales</taxon>
        <taxon>Micromonosporaceae</taxon>
        <taxon>Micromonospora</taxon>
    </lineage>
</organism>
<keyword evidence="1" id="KW-0802">TPR repeat</keyword>
<evidence type="ECO:0000313" key="4">
    <source>
        <dbReference type="Proteomes" id="UP000823521"/>
    </source>
</evidence>
<sequence>MIHNLSPVHQTLIADTPPFRGPFIGRAREMRRLRALLRSTRMLTLVGPGGAGKSRLAVELARRSTGDETVRVVELDALRDESMMHTAVTLAMGGGPAAGPAAAIGRRRTLLVLDGCEHLVDACAELAADLLRRCPNLCILATSRENLRVPAEVTFRVGGLELPAPQERPADRAAAVRLFAEHAERHRPGFQLRRASATVAEICRRLDGLPLGIELAARQLTVMSPDKVLDALDDQLALLAVPERRGPCRHRRMYSTVGWSYRLLDWDERVVFRRLSVLPGGFDAETAKAVCAGPDMPAGRVLPVVCSLLNKSLLTTRTDHDGDRGRFYQWESARAYALHQLAATGEINTVRKQAAEWFGRQAQSLSETLFFADPELDRLRHEPANLAAAADYYTRTGDSERRTLLTVALARISWQQRRHASARKLLASVLPLRLSPRYRSEALVWNALGACVQAEDVDALPLAEQAVRVAHDNPASLAKALDALGFVRMSRRELTEAIETYRDCLDVVRPLGRPLDTAKCQHCLAWAHLLQGELQEAERLLDEVLPVYRALAPRRCQVTALTTLGALRLTQGDQSAATGVFERALRISRPDDDVALDVVDGLALVAAARLDDYRAVCLASAAEALRDRLDLTTSPPWRSWISDATDRARTRLGRMADAAADAGRSLSTDELRSYALTPTTTVDGCGCAGHADMSPGSAGGARDTDRDDPLSQREVQIARLVAGGLTNREIAEQLDVSVRTVCTHLTSIYKKLGLRSRTQAAVWAVRQPQLIPAPEVSPVALPNPVTPS</sequence>
<dbReference type="PROSITE" id="PS50005">
    <property type="entry name" value="TPR"/>
    <property type="match status" value="1"/>
</dbReference>
<dbReference type="InterPro" id="IPR019734">
    <property type="entry name" value="TPR_rpt"/>
</dbReference>
<dbReference type="CDD" id="cd06170">
    <property type="entry name" value="LuxR_C_like"/>
    <property type="match status" value="1"/>
</dbReference>
<evidence type="ECO:0000313" key="3">
    <source>
        <dbReference type="EMBL" id="MBO4206107.1"/>
    </source>
</evidence>
<dbReference type="RefSeq" id="WP_208812738.1">
    <property type="nucleotide sequence ID" value="NZ_WVUH01000051.1"/>
</dbReference>
<protein>
    <submittedName>
        <fullName evidence="3">Tetratricopeptide repeat protein</fullName>
    </submittedName>
</protein>
<dbReference type="PROSITE" id="PS00622">
    <property type="entry name" value="HTH_LUXR_1"/>
    <property type="match status" value="1"/>
</dbReference>
<dbReference type="Pfam" id="PF13424">
    <property type="entry name" value="TPR_12"/>
    <property type="match status" value="1"/>
</dbReference>
<feature type="repeat" description="TPR" evidence="1">
    <location>
        <begin position="558"/>
        <end position="591"/>
    </location>
</feature>
<dbReference type="Gene3D" id="3.40.50.300">
    <property type="entry name" value="P-loop containing nucleotide triphosphate hydrolases"/>
    <property type="match status" value="1"/>
</dbReference>
<dbReference type="PANTHER" id="PTHR47691">
    <property type="entry name" value="REGULATOR-RELATED"/>
    <property type="match status" value="1"/>
</dbReference>
<dbReference type="SUPFAM" id="SSF46894">
    <property type="entry name" value="C-terminal effector domain of the bipartite response regulators"/>
    <property type="match status" value="1"/>
</dbReference>
<dbReference type="InterPro" id="IPR027417">
    <property type="entry name" value="P-loop_NTPase"/>
</dbReference>
<dbReference type="SUPFAM" id="SSF48452">
    <property type="entry name" value="TPR-like"/>
    <property type="match status" value="2"/>
</dbReference>
<reference evidence="3 4" key="1">
    <citation type="submission" date="2019-12" db="EMBL/GenBank/DDBJ databases">
        <title>Whole genome sequencing of endophytic Actinobacterium Micromonospora sp. MPMI6T.</title>
        <authorList>
            <person name="Evv R."/>
            <person name="Podile A.R."/>
        </authorList>
    </citation>
    <scope>NUCLEOTIDE SEQUENCE [LARGE SCALE GENOMIC DNA]</scope>
    <source>
        <strain evidence="3 4">MPMI6</strain>
    </source>
</reference>
<dbReference type="PROSITE" id="PS50043">
    <property type="entry name" value="HTH_LUXR_2"/>
    <property type="match status" value="1"/>
</dbReference>
<dbReference type="Gene3D" id="1.10.10.10">
    <property type="entry name" value="Winged helix-like DNA-binding domain superfamily/Winged helix DNA-binding domain"/>
    <property type="match status" value="1"/>
</dbReference>
<dbReference type="InterPro" id="IPR000792">
    <property type="entry name" value="Tscrpt_reg_LuxR_C"/>
</dbReference>
<dbReference type="InterPro" id="IPR016032">
    <property type="entry name" value="Sig_transdc_resp-reg_C-effctor"/>
</dbReference>
<dbReference type="SUPFAM" id="SSF52540">
    <property type="entry name" value="P-loop containing nucleoside triphosphate hydrolases"/>
    <property type="match status" value="1"/>
</dbReference>
<dbReference type="Gene3D" id="1.25.40.10">
    <property type="entry name" value="Tetratricopeptide repeat domain"/>
    <property type="match status" value="1"/>
</dbReference>
<dbReference type="Pfam" id="PF00196">
    <property type="entry name" value="GerE"/>
    <property type="match status" value="1"/>
</dbReference>
<dbReference type="SMART" id="SM00421">
    <property type="entry name" value="HTH_LUXR"/>
    <property type="match status" value="1"/>
</dbReference>
<feature type="domain" description="HTH luxR-type" evidence="2">
    <location>
        <begin position="703"/>
        <end position="768"/>
    </location>
</feature>
<dbReference type="SMART" id="SM00028">
    <property type="entry name" value="TPR"/>
    <property type="match status" value="3"/>
</dbReference>
<dbReference type="PRINTS" id="PR00038">
    <property type="entry name" value="HTHLUXR"/>
</dbReference>
<evidence type="ECO:0000256" key="1">
    <source>
        <dbReference type="PROSITE-ProRule" id="PRU00339"/>
    </source>
</evidence>
<keyword evidence="4" id="KW-1185">Reference proteome</keyword>
<dbReference type="Proteomes" id="UP000823521">
    <property type="component" value="Unassembled WGS sequence"/>
</dbReference>
<dbReference type="PANTHER" id="PTHR47691:SF3">
    <property type="entry name" value="HTH-TYPE TRANSCRIPTIONAL REGULATOR RV0890C-RELATED"/>
    <property type="match status" value="1"/>
</dbReference>
<accession>A0ABS3VNN0</accession>
<gene>
    <name evidence="3" type="ORF">GSF22_08815</name>
</gene>
<name>A0ABS3VNN0_MICEH</name>
<proteinExistence type="predicted"/>
<dbReference type="InterPro" id="IPR011990">
    <property type="entry name" value="TPR-like_helical_dom_sf"/>
</dbReference>
<dbReference type="InterPro" id="IPR036388">
    <property type="entry name" value="WH-like_DNA-bd_sf"/>
</dbReference>
<dbReference type="EMBL" id="WVUH01000051">
    <property type="protein sequence ID" value="MBO4206107.1"/>
    <property type="molecule type" value="Genomic_DNA"/>
</dbReference>
<dbReference type="PRINTS" id="PR00364">
    <property type="entry name" value="DISEASERSIST"/>
</dbReference>
<comment type="caution">
    <text evidence="3">The sequence shown here is derived from an EMBL/GenBank/DDBJ whole genome shotgun (WGS) entry which is preliminary data.</text>
</comment>
<evidence type="ECO:0000259" key="2">
    <source>
        <dbReference type="PROSITE" id="PS50043"/>
    </source>
</evidence>